<evidence type="ECO:0000256" key="1">
    <source>
        <dbReference type="ARBA" id="ARBA00022448"/>
    </source>
</evidence>
<evidence type="ECO:0000313" key="11">
    <source>
        <dbReference type="Proteomes" id="UP000587991"/>
    </source>
</evidence>
<evidence type="ECO:0000313" key="10">
    <source>
        <dbReference type="EMBL" id="NLR73648.1"/>
    </source>
</evidence>
<evidence type="ECO:0000256" key="2">
    <source>
        <dbReference type="ARBA" id="ARBA00022553"/>
    </source>
</evidence>
<evidence type="ECO:0000256" key="4">
    <source>
        <dbReference type="ARBA" id="ARBA00022643"/>
    </source>
</evidence>
<keyword evidence="7 9" id="KW-1133">Transmembrane helix</keyword>
<evidence type="ECO:0000256" key="7">
    <source>
        <dbReference type="ARBA" id="ARBA00022989"/>
    </source>
</evidence>
<evidence type="ECO:0000256" key="6">
    <source>
        <dbReference type="ARBA" id="ARBA00022967"/>
    </source>
</evidence>
<feature type="transmembrane region" description="Helical" evidence="9">
    <location>
        <begin position="110"/>
        <end position="128"/>
    </location>
</feature>
<dbReference type="AlphaFoldDB" id="A0A847S9C8"/>
<dbReference type="PANTHER" id="PTHR30578:SF1">
    <property type="entry name" value="NA(+)-TRANSLOCATING NADH-QUINONE REDUCTASE SUBUNIT B"/>
    <property type="match status" value="1"/>
</dbReference>
<dbReference type="GO" id="GO:0055085">
    <property type="term" value="P:transmembrane transport"/>
    <property type="evidence" value="ECO:0007669"/>
    <property type="project" value="InterPro"/>
</dbReference>
<dbReference type="GO" id="GO:0005886">
    <property type="term" value="C:plasma membrane"/>
    <property type="evidence" value="ECO:0007669"/>
    <property type="project" value="TreeGrafter"/>
</dbReference>
<evidence type="ECO:0000256" key="3">
    <source>
        <dbReference type="ARBA" id="ARBA00022630"/>
    </source>
</evidence>
<evidence type="ECO:0000256" key="5">
    <source>
        <dbReference type="ARBA" id="ARBA00022692"/>
    </source>
</evidence>
<feature type="transmembrane region" description="Helical" evidence="9">
    <location>
        <begin position="140"/>
        <end position="159"/>
    </location>
</feature>
<dbReference type="InterPro" id="IPR004338">
    <property type="entry name" value="NqrB/RnfD"/>
</dbReference>
<dbReference type="PANTHER" id="PTHR30578">
    <property type="entry name" value="ELECTRON TRANSPORT COMPLEX PROTEIN RNFD"/>
    <property type="match status" value="1"/>
</dbReference>
<proteinExistence type="predicted"/>
<keyword evidence="2" id="KW-0597">Phosphoprotein</keyword>
<keyword evidence="4" id="KW-0288">FMN</keyword>
<feature type="transmembrane region" description="Helical" evidence="9">
    <location>
        <begin position="166"/>
        <end position="183"/>
    </location>
</feature>
<dbReference type="Proteomes" id="UP000587991">
    <property type="component" value="Unassembled WGS sequence"/>
</dbReference>
<evidence type="ECO:0000256" key="8">
    <source>
        <dbReference type="ARBA" id="ARBA00023136"/>
    </source>
</evidence>
<reference evidence="10 11" key="1">
    <citation type="submission" date="2020-04" db="EMBL/GenBank/DDBJ databases">
        <title>Draft genome of Leeia sp. IMCC25680.</title>
        <authorList>
            <person name="Song J."/>
            <person name="Cho J.-C."/>
        </authorList>
    </citation>
    <scope>NUCLEOTIDE SEQUENCE [LARGE SCALE GENOMIC DNA]</scope>
    <source>
        <strain evidence="10 11">IMCC25680</strain>
    </source>
</reference>
<sequence length="271" mass="29224">MMKSPHFTGAASRAQWMCMALLPALLVRCIQGGTVPFRAAVLAWVAAMAVDALCQFLRQQEIKPGRDAVLTAWIVTLSLPVDSPVWLAAAATVLAVGIGLHAFGGGALVLFHPAMVGIALLSLWLPGLQQFTVPVYANTWSMLWPALALTASGVALCWARLIRWQLPAAFLLAVSVVLIGGGYTLSSLLSVLVPVGLLAAFFIVAEPQTSPILPRPGMLFGLLTGALYGWAVLHCQPRLAEVVLLGNLLVPWLDRWALTEYSRRREQRRLS</sequence>
<organism evidence="10 11">
    <name type="scientific">Leeia aquatica</name>
    <dbReference type="NCBI Taxonomy" id="2725557"/>
    <lineage>
        <taxon>Bacteria</taxon>
        <taxon>Pseudomonadati</taxon>
        <taxon>Pseudomonadota</taxon>
        <taxon>Betaproteobacteria</taxon>
        <taxon>Neisseriales</taxon>
        <taxon>Leeiaceae</taxon>
        <taxon>Leeia</taxon>
    </lineage>
</organism>
<keyword evidence="3" id="KW-0285">Flavoprotein</keyword>
<keyword evidence="8 9" id="KW-0472">Membrane</keyword>
<keyword evidence="11" id="KW-1185">Reference proteome</keyword>
<comment type="caution">
    <text evidence="10">The sequence shown here is derived from an EMBL/GenBank/DDBJ whole genome shotgun (WGS) entry which is preliminary data.</text>
</comment>
<dbReference type="Pfam" id="PF03116">
    <property type="entry name" value="NQR2_RnfD_RnfE"/>
    <property type="match status" value="2"/>
</dbReference>
<evidence type="ECO:0000256" key="9">
    <source>
        <dbReference type="SAM" id="Phobius"/>
    </source>
</evidence>
<gene>
    <name evidence="10" type="ORF">HF682_00540</name>
</gene>
<keyword evidence="1" id="KW-0813">Transport</keyword>
<keyword evidence="5 9" id="KW-0812">Transmembrane</keyword>
<name>A0A847S9C8_9NEIS</name>
<accession>A0A847S9C8</accession>
<protein>
    <submittedName>
        <fullName evidence="10">RnfABCDGE type electron transport complex subunit D</fullName>
    </submittedName>
</protein>
<feature type="transmembrane region" description="Helical" evidence="9">
    <location>
        <begin position="85"/>
        <end position="103"/>
    </location>
</feature>
<keyword evidence="6" id="KW-1278">Translocase</keyword>
<feature type="transmembrane region" description="Helical" evidence="9">
    <location>
        <begin position="217"/>
        <end position="233"/>
    </location>
</feature>
<dbReference type="EMBL" id="JABAIM010000001">
    <property type="protein sequence ID" value="NLR73648.1"/>
    <property type="molecule type" value="Genomic_DNA"/>
</dbReference>